<feature type="region of interest" description="Disordered" evidence="5">
    <location>
        <begin position="1"/>
        <end position="25"/>
    </location>
</feature>
<dbReference type="Gene3D" id="3.40.720.10">
    <property type="entry name" value="Alkaline Phosphatase, subunit A"/>
    <property type="match status" value="1"/>
</dbReference>
<dbReference type="PANTHER" id="PTHR42693">
    <property type="entry name" value="ARYLSULFATASE FAMILY MEMBER"/>
    <property type="match status" value="1"/>
</dbReference>
<evidence type="ECO:0000256" key="3">
    <source>
        <dbReference type="ARBA" id="ARBA00022801"/>
    </source>
</evidence>
<dbReference type="InterPro" id="IPR017850">
    <property type="entry name" value="Alkaline_phosphatase_core_sf"/>
</dbReference>
<dbReference type="PROSITE" id="PS00523">
    <property type="entry name" value="SULFATASE_1"/>
    <property type="match status" value="1"/>
</dbReference>
<dbReference type="InterPro" id="IPR013320">
    <property type="entry name" value="ConA-like_dom_sf"/>
</dbReference>
<reference evidence="7 8" key="1">
    <citation type="journal article" date="2019" name="Emerg. Microbes Infect.">
        <title>Comprehensive subspecies identification of 175 nontuberculous mycobacteria species based on 7547 genomic profiles.</title>
        <authorList>
            <person name="Matsumoto Y."/>
            <person name="Kinjo T."/>
            <person name="Motooka D."/>
            <person name="Nabeya D."/>
            <person name="Jung N."/>
            <person name="Uechi K."/>
            <person name="Horii T."/>
            <person name="Iida T."/>
            <person name="Fujita J."/>
            <person name="Nakamura S."/>
        </authorList>
    </citation>
    <scope>NUCLEOTIDE SEQUENCE [LARGE SCALE GENOMIC DNA]</scope>
    <source>
        <strain evidence="7 8">JCM 12688</strain>
    </source>
</reference>
<dbReference type="AlphaFoldDB" id="A0A7I7WTX7"/>
<dbReference type="SUPFAM" id="SSF49899">
    <property type="entry name" value="Concanavalin A-like lectins/glucanases"/>
    <property type="match status" value="1"/>
</dbReference>
<dbReference type="Proteomes" id="UP000466187">
    <property type="component" value="Chromosome"/>
</dbReference>
<evidence type="ECO:0000256" key="4">
    <source>
        <dbReference type="ARBA" id="ARBA00022837"/>
    </source>
</evidence>
<dbReference type="GO" id="GO:0046872">
    <property type="term" value="F:metal ion binding"/>
    <property type="evidence" value="ECO:0007669"/>
    <property type="project" value="UniProtKB-KW"/>
</dbReference>
<evidence type="ECO:0000256" key="1">
    <source>
        <dbReference type="ARBA" id="ARBA00008779"/>
    </source>
</evidence>
<dbReference type="InterPro" id="IPR024607">
    <property type="entry name" value="Sulfatase_CS"/>
</dbReference>
<keyword evidence="3" id="KW-0378">Hydrolase</keyword>
<feature type="domain" description="Sulfatase N-terminal" evidence="6">
    <location>
        <begin position="59"/>
        <end position="474"/>
    </location>
</feature>
<dbReference type="PANTHER" id="PTHR42693:SF43">
    <property type="entry name" value="BLL2667 PROTEIN"/>
    <property type="match status" value="1"/>
</dbReference>
<organism evidence="7 8">
    <name type="scientific">Mycolicibacterium gadium</name>
    <name type="common">Mycobacterium gadium</name>
    <dbReference type="NCBI Taxonomy" id="1794"/>
    <lineage>
        <taxon>Bacteria</taxon>
        <taxon>Bacillati</taxon>
        <taxon>Actinomycetota</taxon>
        <taxon>Actinomycetes</taxon>
        <taxon>Mycobacteriales</taxon>
        <taxon>Mycobacteriaceae</taxon>
        <taxon>Mycolicibacterium</taxon>
    </lineage>
</organism>
<proteinExistence type="inferred from homology"/>
<keyword evidence="4" id="KW-0106">Calcium</keyword>
<dbReference type="EMBL" id="AP022608">
    <property type="protein sequence ID" value="BBZ21099.1"/>
    <property type="molecule type" value="Genomic_DNA"/>
</dbReference>
<gene>
    <name evidence="7" type="primary">atsD</name>
    <name evidence="7" type="ORF">MGAD_54340</name>
</gene>
<dbReference type="Gene3D" id="3.30.1120.10">
    <property type="match status" value="1"/>
</dbReference>
<accession>A0A7I7WTX7</accession>
<dbReference type="RefSeq" id="WP_163689758.1">
    <property type="nucleotide sequence ID" value="NZ_AP022608.1"/>
</dbReference>
<dbReference type="KEGG" id="mgad:MGAD_54340"/>
<keyword evidence="2" id="KW-0479">Metal-binding</keyword>
<dbReference type="InterPro" id="IPR000917">
    <property type="entry name" value="Sulfatase_N"/>
</dbReference>
<comment type="similarity">
    <text evidence="1">Belongs to the sulfatase family.</text>
</comment>
<protein>
    <submittedName>
        <fullName evidence="7">Arylsulfatase</fullName>
    </submittedName>
</protein>
<sequence length="801" mass="88191">MPGSSVHDSGHSDAGGPPVRRDILPIPDVTHIGLTTYDARDPDTSYPPIKDVRPPATAPNVVVILIDDVGFGASSAFGGPCQTPNFEKLAAGGLKYNRFHTTALCSPTRQALLTGRNHHSVGMGNITETATAAPGYTSVLPNTKAPLALTLKLNGYSTAQFGKCHEVPVWQTSPAGPFTAWPTGGGGFEYFYGFIGGENNQWDPALYEGTTPIEPPKTPAEGYHLTEDLADKAITWVRQQKALLPDKPFFMYFAPGATHAPHHVPKEWIEKYKGKFAHGWDRQREITFERQKELGVIPPDAVLTPRDAEIPAWEDMDPALRPALEREMEVYAAFMEHTDHHVGRLLDVLEPLMDDTLIYVIVGDNGASAEGTLQGAFNEMANFNGMADIETPEFLMSKIDEFGGEGSYGHYAVGWAWAMDSPYQWTKQVASHWGGTRNGTIVHWPRGIKEKGGHRNQFSHVIDVAPTVLEAAGIPAPTMVNGVMQSPYEGTSMLYSFNDADAHERHETQYFEMFCNRGIYHKGWSAVTKHRTPWAMGGAVMPAFDDDVWELYDGNSDWTQANDLSKENPEKLHELQRLWLIEAVKYNVLPLDDRQIERINPTTAGRPSLIKGNSQLLFAGMGRLSENSVVDIKNKSFAVTSEVDVPADGAEGVIIAQGGRFGGWSLYAKDGRAKFHYNVLGIKSFDIEATEAMPTGTTQVRMEFEYDGGGMGRGGNVTLYYDGKKVGSGRVDQTQGFIFSADETTDVGYESGTTVSPDYTAHTSRFSGKIDWVRIDLGEDAKDADHYVDPDERFRIAMARQ</sequence>
<evidence type="ECO:0000313" key="8">
    <source>
        <dbReference type="Proteomes" id="UP000466187"/>
    </source>
</evidence>
<name>A0A7I7WTX7_MYCGU</name>
<evidence type="ECO:0000259" key="6">
    <source>
        <dbReference type="Pfam" id="PF00884"/>
    </source>
</evidence>
<evidence type="ECO:0000313" key="7">
    <source>
        <dbReference type="EMBL" id="BBZ21099.1"/>
    </source>
</evidence>
<dbReference type="SUPFAM" id="SSF53649">
    <property type="entry name" value="Alkaline phosphatase-like"/>
    <property type="match status" value="1"/>
</dbReference>
<dbReference type="Gene3D" id="2.60.120.200">
    <property type="match status" value="1"/>
</dbReference>
<dbReference type="Pfam" id="PF00884">
    <property type="entry name" value="Sulfatase"/>
    <property type="match status" value="1"/>
</dbReference>
<dbReference type="CDD" id="cd16025">
    <property type="entry name" value="PAS_like"/>
    <property type="match status" value="1"/>
</dbReference>
<dbReference type="InterPro" id="IPR050738">
    <property type="entry name" value="Sulfatase"/>
</dbReference>
<evidence type="ECO:0000256" key="2">
    <source>
        <dbReference type="ARBA" id="ARBA00022723"/>
    </source>
</evidence>
<dbReference type="GO" id="GO:0016787">
    <property type="term" value="F:hydrolase activity"/>
    <property type="evidence" value="ECO:0007669"/>
    <property type="project" value="UniProtKB-KW"/>
</dbReference>
<evidence type="ECO:0000256" key="5">
    <source>
        <dbReference type="SAM" id="MobiDB-lite"/>
    </source>
</evidence>